<keyword evidence="2" id="KW-0479">Metal-binding</keyword>
<dbReference type="Gene3D" id="3.40.630.10">
    <property type="entry name" value="Zn peptidases"/>
    <property type="match status" value="1"/>
</dbReference>
<comment type="cofactor">
    <cofactor evidence="1">
        <name>Zn(2+)</name>
        <dbReference type="ChEBI" id="CHEBI:29105"/>
    </cofactor>
</comment>
<dbReference type="PANTHER" id="PTHR37326">
    <property type="entry name" value="BLL3975 PROTEIN"/>
    <property type="match status" value="1"/>
</dbReference>
<dbReference type="Proteomes" id="UP000294813">
    <property type="component" value="Unassembled WGS sequence"/>
</dbReference>
<evidence type="ECO:0000256" key="5">
    <source>
        <dbReference type="SAM" id="SignalP"/>
    </source>
</evidence>
<evidence type="ECO:0000313" key="7">
    <source>
        <dbReference type="EMBL" id="TCP60202.1"/>
    </source>
</evidence>
<evidence type="ECO:0000259" key="6">
    <source>
        <dbReference type="Pfam" id="PF24827"/>
    </source>
</evidence>
<dbReference type="InterPro" id="IPR055438">
    <property type="entry name" value="AstE_AspA_cat"/>
</dbReference>
<dbReference type="AlphaFoldDB" id="A0A4R2RAA2"/>
<proteinExistence type="predicted"/>
<keyword evidence="5" id="KW-0732">Signal</keyword>
<dbReference type="PANTHER" id="PTHR37326:SF1">
    <property type="entry name" value="BLL3975 PROTEIN"/>
    <property type="match status" value="1"/>
</dbReference>
<accession>A0A4R2RAA2</accession>
<evidence type="ECO:0000256" key="1">
    <source>
        <dbReference type="ARBA" id="ARBA00001947"/>
    </source>
</evidence>
<keyword evidence="3" id="KW-0378">Hydrolase</keyword>
<evidence type="ECO:0000256" key="3">
    <source>
        <dbReference type="ARBA" id="ARBA00022801"/>
    </source>
</evidence>
<dbReference type="RefSeq" id="WP_165876532.1">
    <property type="nucleotide sequence ID" value="NZ_JAOQNU010000041.1"/>
</dbReference>
<organism evidence="7 8">
    <name type="scientific">Heliophilum fasciatum</name>
    <dbReference type="NCBI Taxonomy" id="35700"/>
    <lineage>
        <taxon>Bacteria</taxon>
        <taxon>Bacillati</taxon>
        <taxon>Bacillota</taxon>
        <taxon>Clostridia</taxon>
        <taxon>Eubacteriales</taxon>
        <taxon>Heliobacteriaceae</taxon>
        <taxon>Heliophilum</taxon>
    </lineage>
</organism>
<evidence type="ECO:0000313" key="8">
    <source>
        <dbReference type="Proteomes" id="UP000294813"/>
    </source>
</evidence>
<dbReference type="SUPFAM" id="SSF53187">
    <property type="entry name" value="Zn-dependent exopeptidases"/>
    <property type="match status" value="1"/>
</dbReference>
<keyword evidence="8" id="KW-1185">Reference proteome</keyword>
<name>A0A4R2RAA2_9FIRM</name>
<dbReference type="EMBL" id="SLXT01000040">
    <property type="protein sequence ID" value="TCP60202.1"/>
    <property type="molecule type" value="Genomic_DNA"/>
</dbReference>
<evidence type="ECO:0000256" key="2">
    <source>
        <dbReference type="ARBA" id="ARBA00022723"/>
    </source>
</evidence>
<reference evidence="7 8" key="1">
    <citation type="submission" date="2019-03" db="EMBL/GenBank/DDBJ databases">
        <title>Genomic Encyclopedia of Type Strains, Phase IV (KMG-IV): sequencing the most valuable type-strain genomes for metagenomic binning, comparative biology and taxonomic classification.</title>
        <authorList>
            <person name="Goeker M."/>
        </authorList>
    </citation>
    <scope>NUCLEOTIDE SEQUENCE [LARGE SCALE GENOMIC DNA]</scope>
    <source>
        <strain evidence="7 8">DSM 11170</strain>
    </source>
</reference>
<dbReference type="GO" id="GO:0046872">
    <property type="term" value="F:metal ion binding"/>
    <property type="evidence" value="ECO:0007669"/>
    <property type="project" value="UniProtKB-KW"/>
</dbReference>
<dbReference type="Pfam" id="PF24827">
    <property type="entry name" value="AstE_AspA_cat"/>
    <property type="match status" value="1"/>
</dbReference>
<keyword evidence="4" id="KW-0862">Zinc</keyword>
<evidence type="ECO:0000256" key="4">
    <source>
        <dbReference type="ARBA" id="ARBA00022833"/>
    </source>
</evidence>
<feature type="chain" id="PRO_5038663654" evidence="5">
    <location>
        <begin position="27"/>
        <end position="260"/>
    </location>
</feature>
<gene>
    <name evidence="7" type="ORF">EDD73_1409</name>
</gene>
<feature type="signal peptide" evidence="5">
    <location>
        <begin position="1"/>
        <end position="26"/>
    </location>
</feature>
<dbReference type="InterPro" id="IPR053138">
    <property type="entry name" value="N-alpha-Ac-DABA_deacetylase"/>
</dbReference>
<sequence length="260" mass="28373">MRFKKAATFILTSFFALSLIAPVSTASQVVLEQAEAASTVSTKVLGQGTSWKTTLYVIKADKPGPTVWISGGIHGNEPAGYKTALEVKDWKIDKGTLIVLPEANKVGIVRNRRDSGFGDLNRDFPMKKGESADNALAKAIWKEYQNHNPAYLLDLHEGIAYHVQNKNSVGQSIIYYPTGTMSTYATNLVSMLNKTTLYSKRFSTLRYPILGSLARAAGIYGSKAAIFETCSKDALSVRLKNQRTAVTRFLNHAGMSVVGS</sequence>
<feature type="domain" description="Succinylglutamate desuccinylase/Aspartoacylase catalytic" evidence="6">
    <location>
        <begin position="63"/>
        <end position="160"/>
    </location>
</feature>
<dbReference type="GO" id="GO:0016788">
    <property type="term" value="F:hydrolase activity, acting on ester bonds"/>
    <property type="evidence" value="ECO:0007669"/>
    <property type="project" value="InterPro"/>
</dbReference>
<comment type="caution">
    <text evidence="7">The sequence shown here is derived from an EMBL/GenBank/DDBJ whole genome shotgun (WGS) entry which is preliminary data.</text>
</comment>
<protein>
    <submittedName>
        <fullName evidence="7">Succinylglutamate desuccinylase/aspartoacylase family protein</fullName>
    </submittedName>
</protein>